<dbReference type="EMBL" id="JAFDVH010000002">
    <property type="protein sequence ID" value="KAG7488530.1"/>
    <property type="molecule type" value="Genomic_DNA"/>
</dbReference>
<dbReference type="PANTHER" id="PTHR16024">
    <property type="entry name" value="XK-RELATED PROTEIN"/>
    <property type="match status" value="1"/>
</dbReference>
<dbReference type="Pfam" id="PF09815">
    <property type="entry name" value="XK-related"/>
    <property type="match status" value="1"/>
</dbReference>
<feature type="transmembrane region" description="Helical" evidence="7">
    <location>
        <begin position="216"/>
        <end position="240"/>
    </location>
</feature>
<dbReference type="InterPro" id="IPR050895">
    <property type="entry name" value="XK-related_scramblase"/>
</dbReference>
<feature type="transmembrane region" description="Helical" evidence="7">
    <location>
        <begin position="288"/>
        <end position="309"/>
    </location>
</feature>
<keyword evidence="5 7" id="KW-1133">Transmembrane helix</keyword>
<keyword evidence="10" id="KW-1185">Reference proteome</keyword>
<evidence type="ECO:0000256" key="5">
    <source>
        <dbReference type="ARBA" id="ARBA00022989"/>
    </source>
</evidence>
<feature type="transmembrane region" description="Helical" evidence="7">
    <location>
        <begin position="39"/>
        <end position="63"/>
    </location>
</feature>
<dbReference type="Proteomes" id="UP001046870">
    <property type="component" value="Chromosome 2"/>
</dbReference>
<evidence type="ECO:0000256" key="1">
    <source>
        <dbReference type="ARBA" id="ARBA00004651"/>
    </source>
</evidence>
<evidence type="ECO:0000256" key="7">
    <source>
        <dbReference type="RuleBase" id="RU910716"/>
    </source>
</evidence>
<feature type="compositionally biased region" description="Acidic residues" evidence="8">
    <location>
        <begin position="351"/>
        <end position="360"/>
    </location>
</feature>
<name>A0A9D3QH76_MEGAT</name>
<keyword evidence="4 7" id="KW-0812">Transmembrane</keyword>
<keyword evidence="6 7" id="KW-0472">Membrane</keyword>
<organism evidence="9 10">
    <name type="scientific">Megalops atlanticus</name>
    <name type="common">Tarpon</name>
    <name type="synonym">Clupea gigantea</name>
    <dbReference type="NCBI Taxonomy" id="7932"/>
    <lineage>
        <taxon>Eukaryota</taxon>
        <taxon>Metazoa</taxon>
        <taxon>Chordata</taxon>
        <taxon>Craniata</taxon>
        <taxon>Vertebrata</taxon>
        <taxon>Euteleostomi</taxon>
        <taxon>Actinopterygii</taxon>
        <taxon>Neopterygii</taxon>
        <taxon>Teleostei</taxon>
        <taxon>Elopiformes</taxon>
        <taxon>Megalopidae</taxon>
        <taxon>Megalops</taxon>
    </lineage>
</organism>
<comment type="similarity">
    <text evidence="2 7">Belongs to the XK family.</text>
</comment>
<feature type="transmembrane region" description="Helical" evidence="7">
    <location>
        <begin position="12"/>
        <end position="33"/>
    </location>
</feature>
<evidence type="ECO:0000256" key="4">
    <source>
        <dbReference type="ARBA" id="ARBA00022692"/>
    </source>
</evidence>
<proteinExistence type="inferred from homology"/>
<comment type="subcellular location">
    <subcellularLocation>
        <location evidence="1">Cell membrane</location>
        <topology evidence="1">Multi-pass membrane protein</topology>
    </subcellularLocation>
    <subcellularLocation>
        <location evidence="7">Membrane</location>
        <topology evidence="7">Multi-pass membrane protein</topology>
    </subcellularLocation>
</comment>
<evidence type="ECO:0000256" key="8">
    <source>
        <dbReference type="SAM" id="MobiDB-lite"/>
    </source>
</evidence>
<evidence type="ECO:0000313" key="9">
    <source>
        <dbReference type="EMBL" id="KAG7488530.1"/>
    </source>
</evidence>
<evidence type="ECO:0000313" key="10">
    <source>
        <dbReference type="Proteomes" id="UP001046870"/>
    </source>
</evidence>
<dbReference type="PANTHER" id="PTHR16024:SF13">
    <property type="entry name" value="XK-RELATED PROTEIN 9"/>
    <property type="match status" value="1"/>
</dbReference>
<evidence type="ECO:0000256" key="6">
    <source>
        <dbReference type="ARBA" id="ARBA00023136"/>
    </source>
</evidence>
<feature type="transmembrane region" description="Helical" evidence="7">
    <location>
        <begin position="260"/>
        <end position="276"/>
    </location>
</feature>
<keyword evidence="3" id="KW-1003">Cell membrane</keyword>
<comment type="caution">
    <text evidence="9">The sequence shown here is derived from an EMBL/GenBank/DDBJ whole genome shotgun (WGS) entry which is preliminary data.</text>
</comment>
<evidence type="ECO:0000256" key="2">
    <source>
        <dbReference type="ARBA" id="ARBA00008789"/>
    </source>
</evidence>
<feature type="region of interest" description="Disordered" evidence="8">
    <location>
        <begin position="351"/>
        <end position="372"/>
    </location>
</feature>
<dbReference type="InterPro" id="IPR018629">
    <property type="entry name" value="XK-rel"/>
</dbReference>
<protein>
    <recommendedName>
        <fullName evidence="7">XK-related protein</fullName>
    </recommendedName>
</protein>
<accession>A0A9D3QH76</accession>
<sequence>MRFTKLRYFCSIVGVILYVVDIGSDIWVAVQFYQDGHYAWFVLTLLLVLSGSVSTQIFSYAWFRDDIEQGDLACGMTKTQLVFLHVLQLGTFTRYYQLLKKGITVIQTKHSLVSQDRALDLQLFGMATDLSMLKLFRSFLESTPQLLLQVYIILGHNHRSIIQYICITGSFLSIAWATVDYRRCFRRSLPHLREMPSGLPTAVYLLYKLFTIASRVLSLSLLVAWNVYCVSALAFIWLLGTVWTHTLQTDFCTSEYLEEFYRGIIGVILIFTFFNVKGQNTRVPMVIYYTLYVLQNLSVPVMVFFLKSADETSSYFWPVTSVIAGSLLAGLMCLSVFYAFMHPRGETREVDEVDGLGEESENSRRRKMFLQH</sequence>
<dbReference type="GO" id="GO:0005886">
    <property type="term" value="C:plasma membrane"/>
    <property type="evidence" value="ECO:0007669"/>
    <property type="project" value="UniProtKB-SubCell"/>
</dbReference>
<feature type="transmembrane region" description="Helical" evidence="7">
    <location>
        <begin position="161"/>
        <end position="179"/>
    </location>
</feature>
<evidence type="ECO:0000256" key="3">
    <source>
        <dbReference type="ARBA" id="ARBA00022475"/>
    </source>
</evidence>
<gene>
    <name evidence="9" type="ORF">MATL_G00035630</name>
</gene>
<reference evidence="9" key="1">
    <citation type="submission" date="2021-01" db="EMBL/GenBank/DDBJ databases">
        <authorList>
            <person name="Zahm M."/>
            <person name="Roques C."/>
            <person name="Cabau C."/>
            <person name="Klopp C."/>
            <person name="Donnadieu C."/>
            <person name="Jouanno E."/>
            <person name="Lampietro C."/>
            <person name="Louis A."/>
            <person name="Herpin A."/>
            <person name="Echchiki A."/>
            <person name="Berthelot C."/>
            <person name="Parey E."/>
            <person name="Roest-Crollius H."/>
            <person name="Braasch I."/>
            <person name="Postlethwait J."/>
            <person name="Bobe J."/>
            <person name="Montfort J."/>
            <person name="Bouchez O."/>
            <person name="Begum T."/>
            <person name="Mejri S."/>
            <person name="Adams A."/>
            <person name="Chen W.-J."/>
            <person name="Guiguen Y."/>
        </authorList>
    </citation>
    <scope>NUCLEOTIDE SEQUENCE</scope>
    <source>
        <strain evidence="9">YG-15Mar2019-1</strain>
        <tissue evidence="9">Brain</tissue>
    </source>
</reference>
<feature type="transmembrane region" description="Helical" evidence="7">
    <location>
        <begin position="315"/>
        <end position="340"/>
    </location>
</feature>
<dbReference type="AlphaFoldDB" id="A0A9D3QH76"/>
<dbReference type="OrthoDB" id="8190653at2759"/>